<name>A0A0V0HAF2_SOLCH</name>
<dbReference type="AlphaFoldDB" id="A0A0V0HAF2"/>
<proteinExistence type="predicted"/>
<dbReference type="EMBL" id="GEDG01022887">
    <property type="protein sequence ID" value="JAP17155.1"/>
    <property type="molecule type" value="Transcribed_RNA"/>
</dbReference>
<organism evidence="1">
    <name type="scientific">Solanum chacoense</name>
    <name type="common">Chaco potato</name>
    <dbReference type="NCBI Taxonomy" id="4108"/>
    <lineage>
        <taxon>Eukaryota</taxon>
        <taxon>Viridiplantae</taxon>
        <taxon>Streptophyta</taxon>
        <taxon>Embryophyta</taxon>
        <taxon>Tracheophyta</taxon>
        <taxon>Spermatophyta</taxon>
        <taxon>Magnoliopsida</taxon>
        <taxon>eudicotyledons</taxon>
        <taxon>Gunneridae</taxon>
        <taxon>Pentapetalae</taxon>
        <taxon>asterids</taxon>
        <taxon>lamiids</taxon>
        <taxon>Solanales</taxon>
        <taxon>Solanaceae</taxon>
        <taxon>Solanoideae</taxon>
        <taxon>Solaneae</taxon>
        <taxon>Solanum</taxon>
    </lineage>
</organism>
<evidence type="ECO:0000313" key="1">
    <source>
        <dbReference type="EMBL" id="JAP17155.1"/>
    </source>
</evidence>
<protein>
    <submittedName>
        <fullName evidence="1">Putative ovule protein</fullName>
    </submittedName>
</protein>
<sequence>MQPGNWIYAQAIRYIPSSLHLFIIKRDSKEIYQSTIPTSRLASLTVPSYQLQVAGGGFKCQSQIPKDTSHCRMEI</sequence>
<accession>A0A0V0HAF2</accession>
<reference evidence="1" key="1">
    <citation type="submission" date="2015-12" db="EMBL/GenBank/DDBJ databases">
        <title>Gene expression during late stages of embryo sac development: a critical building block for successful pollen-pistil interactions.</title>
        <authorList>
            <person name="Liu Y."/>
            <person name="Joly V."/>
            <person name="Sabar M."/>
            <person name="Matton D.P."/>
        </authorList>
    </citation>
    <scope>NUCLEOTIDE SEQUENCE</scope>
</reference>